<feature type="non-terminal residue" evidence="4">
    <location>
        <position position="514"/>
    </location>
</feature>
<feature type="region of interest" description="Disordered" evidence="1">
    <location>
        <begin position="475"/>
        <end position="514"/>
    </location>
</feature>
<dbReference type="PANTHER" id="PTHR43689:SF8">
    <property type="entry name" value="ALPHA_BETA-HYDROLASES SUPERFAMILY PROTEIN"/>
    <property type="match status" value="1"/>
</dbReference>
<keyword evidence="2" id="KW-0472">Membrane</keyword>
<comment type="caution">
    <text evidence="4">The sequence shown here is derived from an EMBL/GenBank/DDBJ whole genome shotgun (WGS) entry which is preliminary data.</text>
</comment>
<dbReference type="Gene3D" id="3.40.50.1820">
    <property type="entry name" value="alpha/beta hydrolase"/>
    <property type="match status" value="1"/>
</dbReference>
<evidence type="ECO:0000259" key="3">
    <source>
        <dbReference type="Pfam" id="PF00561"/>
    </source>
</evidence>
<reference evidence="4 5" key="1">
    <citation type="journal article" date="2021" name="Nat. Plants">
        <title>The Taxus genome provides insights into paclitaxel biosynthesis.</title>
        <authorList>
            <person name="Xiong X."/>
            <person name="Gou J."/>
            <person name="Liao Q."/>
            <person name="Li Y."/>
            <person name="Zhou Q."/>
            <person name="Bi G."/>
            <person name="Li C."/>
            <person name="Du R."/>
            <person name="Wang X."/>
            <person name="Sun T."/>
            <person name="Guo L."/>
            <person name="Liang H."/>
            <person name="Lu P."/>
            <person name="Wu Y."/>
            <person name="Zhang Z."/>
            <person name="Ro D.K."/>
            <person name="Shang Y."/>
            <person name="Huang S."/>
            <person name="Yan J."/>
        </authorList>
    </citation>
    <scope>NUCLEOTIDE SEQUENCE [LARGE SCALE GENOMIC DNA]</scope>
    <source>
        <strain evidence="4">Ta-2019</strain>
    </source>
</reference>
<organism evidence="4 5">
    <name type="scientific">Taxus chinensis</name>
    <name type="common">Chinese yew</name>
    <name type="synonym">Taxus wallichiana var. chinensis</name>
    <dbReference type="NCBI Taxonomy" id="29808"/>
    <lineage>
        <taxon>Eukaryota</taxon>
        <taxon>Viridiplantae</taxon>
        <taxon>Streptophyta</taxon>
        <taxon>Embryophyta</taxon>
        <taxon>Tracheophyta</taxon>
        <taxon>Spermatophyta</taxon>
        <taxon>Pinopsida</taxon>
        <taxon>Pinidae</taxon>
        <taxon>Conifers II</taxon>
        <taxon>Cupressales</taxon>
        <taxon>Taxaceae</taxon>
        <taxon>Taxus</taxon>
    </lineage>
</organism>
<evidence type="ECO:0000313" key="4">
    <source>
        <dbReference type="EMBL" id="KAH9323617.1"/>
    </source>
</evidence>
<feature type="domain" description="AB hydrolase-1" evidence="3">
    <location>
        <begin position="154"/>
        <end position="326"/>
    </location>
</feature>
<gene>
    <name evidence="4" type="ORF">KI387_018256</name>
</gene>
<dbReference type="AlphaFoldDB" id="A0AA38LJS5"/>
<feature type="compositionally biased region" description="Basic and acidic residues" evidence="1">
    <location>
        <begin position="31"/>
        <end position="42"/>
    </location>
</feature>
<keyword evidence="2" id="KW-0812">Transmembrane</keyword>
<accession>A0AA38LJS5</accession>
<dbReference type="EMBL" id="JAHRHJ020000003">
    <property type="protein sequence ID" value="KAH9323617.1"/>
    <property type="molecule type" value="Genomic_DNA"/>
</dbReference>
<dbReference type="PRINTS" id="PR00412">
    <property type="entry name" value="EPOXHYDRLASE"/>
</dbReference>
<dbReference type="SUPFAM" id="SSF53474">
    <property type="entry name" value="alpha/beta-Hydrolases"/>
    <property type="match status" value="1"/>
</dbReference>
<feature type="transmembrane region" description="Helical" evidence="2">
    <location>
        <begin position="78"/>
        <end position="102"/>
    </location>
</feature>
<proteinExistence type="predicted"/>
<dbReference type="InterPro" id="IPR029058">
    <property type="entry name" value="AB_hydrolase_fold"/>
</dbReference>
<feature type="compositionally biased region" description="Low complexity" evidence="1">
    <location>
        <begin position="54"/>
        <end position="66"/>
    </location>
</feature>
<dbReference type="Proteomes" id="UP000824469">
    <property type="component" value="Unassembled WGS sequence"/>
</dbReference>
<dbReference type="InterPro" id="IPR000639">
    <property type="entry name" value="Epox_hydrolase-like"/>
</dbReference>
<feature type="compositionally biased region" description="Basic residues" evidence="1">
    <location>
        <begin position="481"/>
        <end position="497"/>
    </location>
</feature>
<name>A0AA38LJS5_TAXCH</name>
<dbReference type="OMA" id="ANWVLEN"/>
<protein>
    <recommendedName>
        <fullName evidence="3">AB hydrolase-1 domain-containing protein</fullName>
    </recommendedName>
</protein>
<dbReference type="PANTHER" id="PTHR43689">
    <property type="entry name" value="HYDROLASE"/>
    <property type="match status" value="1"/>
</dbReference>
<feature type="region of interest" description="Disordered" evidence="1">
    <location>
        <begin position="1"/>
        <end position="69"/>
    </location>
</feature>
<evidence type="ECO:0000313" key="5">
    <source>
        <dbReference type="Proteomes" id="UP000824469"/>
    </source>
</evidence>
<evidence type="ECO:0000256" key="2">
    <source>
        <dbReference type="SAM" id="Phobius"/>
    </source>
</evidence>
<dbReference type="Pfam" id="PF00561">
    <property type="entry name" value="Abhydrolase_1"/>
    <property type="match status" value="1"/>
</dbReference>
<keyword evidence="2" id="KW-1133">Transmembrane helix</keyword>
<dbReference type="GO" id="GO:0003824">
    <property type="term" value="F:catalytic activity"/>
    <property type="evidence" value="ECO:0007669"/>
    <property type="project" value="InterPro"/>
</dbReference>
<sequence length="514" mass="57009">MEDTLGGITEIQPHSPHEKPEQDDPNPNTRQEIETKSEEGLRNRKHTSPLNETSSNANASASANGNPSTKEESTASVFVFWAFFVGIISMITLAIIIVSSLIGPGDEKAEFLSMPPDLRSHYSKGKMIKVQIGSERNSIQMFVREEGPRHHAETVVLIHGFGGSSYSFRNVMSMLASRGIRAVAPDLPGSGFSDKSSLQNDREWPGFIGRVRDIYLEIKEKGLFWGFDQLIETGEMPHVSYEKARVTQTYQVLQCGAEELGYSLGQVIESLALGPVHLVIHDTGFESGAIWAARNPSLVRSITLIDATPHRPSVPLWILKVPGVRELVTHLALFQLGLLKMCCSRGIDGSAAEAHGFLLRTKNGAKAITEIRTRANSSFDFEGWANADQIKEVPIKILWAKEWSKDWEREGYLIAQRLPRAEFVSHSGGRWPQEDVAGEITEAIAKFISALPPTVKVVTEEPLPEHIQRMFDEASGDHHDSHHNHAHNHQHVHHHGDHGHSHDSGYMDGYGLGH</sequence>
<evidence type="ECO:0000256" key="1">
    <source>
        <dbReference type="SAM" id="MobiDB-lite"/>
    </source>
</evidence>
<dbReference type="InterPro" id="IPR000073">
    <property type="entry name" value="AB_hydrolase_1"/>
</dbReference>
<keyword evidence="5" id="KW-1185">Reference proteome</keyword>